<dbReference type="InterPro" id="IPR052751">
    <property type="entry name" value="Plant_MAPKKK"/>
</dbReference>
<dbReference type="GO" id="GO:0005524">
    <property type="term" value="F:ATP binding"/>
    <property type="evidence" value="ECO:0007669"/>
    <property type="project" value="UniProtKB-UniRule"/>
</dbReference>
<evidence type="ECO:0000313" key="5">
    <source>
        <dbReference type="Proteomes" id="UP000887568"/>
    </source>
</evidence>
<accession>A0A914ATJ9</accession>
<keyword evidence="5" id="KW-1185">Reference proteome</keyword>
<dbReference type="RefSeq" id="XP_038067375.1">
    <property type="nucleotide sequence ID" value="XM_038211447.1"/>
</dbReference>
<evidence type="ECO:0000256" key="2">
    <source>
        <dbReference type="SAM" id="MobiDB-lite"/>
    </source>
</evidence>
<feature type="region of interest" description="Disordered" evidence="2">
    <location>
        <begin position="137"/>
        <end position="157"/>
    </location>
</feature>
<dbReference type="OMA" id="CRHIAPE"/>
<dbReference type="GO" id="GO:0004672">
    <property type="term" value="F:protein kinase activity"/>
    <property type="evidence" value="ECO:0007669"/>
    <property type="project" value="InterPro"/>
</dbReference>
<keyword evidence="1" id="KW-0547">Nucleotide-binding</keyword>
<proteinExistence type="predicted"/>
<feature type="binding site" evidence="1">
    <location>
        <position position="209"/>
    </location>
    <ligand>
        <name>ATP</name>
        <dbReference type="ChEBI" id="CHEBI:30616"/>
    </ligand>
</feature>
<dbReference type="PROSITE" id="PS00107">
    <property type="entry name" value="PROTEIN_KINASE_ATP"/>
    <property type="match status" value="1"/>
</dbReference>
<dbReference type="PANTHER" id="PTHR48011:SF4">
    <property type="entry name" value="MITOGEN-ACTIVATED PROTEIN KINASE KINASE KINASE 19"/>
    <property type="match status" value="1"/>
</dbReference>
<dbReference type="InterPro" id="IPR017441">
    <property type="entry name" value="Protein_kinase_ATP_BS"/>
</dbReference>
<reference evidence="4" key="1">
    <citation type="submission" date="2022-11" db="UniProtKB">
        <authorList>
            <consortium name="EnsemblMetazoa"/>
        </authorList>
    </citation>
    <scope>IDENTIFICATION</scope>
</reference>
<dbReference type="InterPro" id="IPR000719">
    <property type="entry name" value="Prot_kinase_dom"/>
</dbReference>
<evidence type="ECO:0000256" key="1">
    <source>
        <dbReference type="PROSITE-ProRule" id="PRU10141"/>
    </source>
</evidence>
<sequence length="451" mass="49965">MLLTRLASFFTCCTGKNSCQTLGKSRASEPPQKADDEDRELGQTTATSSRPPGEKVGCCPCTRQATVAPGTPRMFWVGSRDGSEDTDTSAGSSMGQVLPTGRGNSLQEQDYKNLKTVAHKQTVVTEEDIRKTAFELLQNSSQSKPHSKTSPKLNDEDILTGIPTIDEKNLRPACKEPGRPTILGRGQSGVVRLMRLRRPERGSKLVAVKRLMLGTCSGPHPAMIKEIRALQAVENCSIFPKLVGVITKQTFAQEFVGNPKSMVTLSIFKALRGKPPISVEHWVLIIHDVITGISALHQSGWAHCDIQSNNVLLWKDRSQSDPTEARWQGRIIDLGNAKRLTGPDRYCLDLTLSEKAAYYRDCRHIPAEIVEGLEPYGVRSDIYSLGVLMQDIARQIPGMFELIPLADTCTVANPDERPTLRTLLKELNVWCQDHTGFRFSPVEKKWNVAYV</sequence>
<feature type="region of interest" description="Disordered" evidence="2">
    <location>
        <begin position="20"/>
        <end position="57"/>
    </location>
</feature>
<dbReference type="OrthoDB" id="5989125at2759"/>
<dbReference type="AlphaFoldDB" id="A0A914ATJ9"/>
<dbReference type="Pfam" id="PF00069">
    <property type="entry name" value="Pkinase"/>
    <property type="match status" value="1"/>
</dbReference>
<dbReference type="PANTHER" id="PTHR48011">
    <property type="entry name" value="CCR4-NOT TRANSCRIPTIONAL COMPLEX SUBUNIT CAF120-RELATED"/>
    <property type="match status" value="1"/>
</dbReference>
<feature type="compositionally biased region" description="Polar residues" evidence="2">
    <location>
        <begin position="137"/>
        <end position="152"/>
    </location>
</feature>
<evidence type="ECO:0000313" key="4">
    <source>
        <dbReference type="EnsemblMetazoa" id="XP_038067375.1"/>
    </source>
</evidence>
<dbReference type="CDD" id="cd00180">
    <property type="entry name" value="PKc"/>
    <property type="match status" value="1"/>
</dbReference>
<protein>
    <recommendedName>
        <fullName evidence="3">Protein kinase domain-containing protein</fullName>
    </recommendedName>
</protein>
<feature type="region of interest" description="Disordered" evidence="2">
    <location>
        <begin position="72"/>
        <end position="106"/>
    </location>
</feature>
<dbReference type="InterPro" id="IPR011009">
    <property type="entry name" value="Kinase-like_dom_sf"/>
</dbReference>
<dbReference type="Proteomes" id="UP000887568">
    <property type="component" value="Unplaced"/>
</dbReference>
<dbReference type="Gene3D" id="1.10.510.10">
    <property type="entry name" value="Transferase(Phosphotransferase) domain 1"/>
    <property type="match status" value="1"/>
</dbReference>
<dbReference type="PROSITE" id="PS50011">
    <property type="entry name" value="PROTEIN_KINASE_DOM"/>
    <property type="match status" value="1"/>
</dbReference>
<evidence type="ECO:0000259" key="3">
    <source>
        <dbReference type="PROSITE" id="PS50011"/>
    </source>
</evidence>
<organism evidence="4 5">
    <name type="scientific">Patiria miniata</name>
    <name type="common">Bat star</name>
    <name type="synonym">Asterina miniata</name>
    <dbReference type="NCBI Taxonomy" id="46514"/>
    <lineage>
        <taxon>Eukaryota</taxon>
        <taxon>Metazoa</taxon>
        <taxon>Echinodermata</taxon>
        <taxon>Eleutherozoa</taxon>
        <taxon>Asterozoa</taxon>
        <taxon>Asteroidea</taxon>
        <taxon>Valvatacea</taxon>
        <taxon>Valvatida</taxon>
        <taxon>Asterinidae</taxon>
        <taxon>Patiria</taxon>
    </lineage>
</organism>
<dbReference type="GO" id="GO:0007165">
    <property type="term" value="P:signal transduction"/>
    <property type="evidence" value="ECO:0007669"/>
    <property type="project" value="TreeGrafter"/>
</dbReference>
<dbReference type="GeneID" id="119737251"/>
<keyword evidence="1" id="KW-0067">ATP-binding</keyword>
<dbReference type="SUPFAM" id="SSF56112">
    <property type="entry name" value="Protein kinase-like (PK-like)"/>
    <property type="match status" value="1"/>
</dbReference>
<feature type="domain" description="Protein kinase" evidence="3">
    <location>
        <begin position="177"/>
        <end position="451"/>
    </location>
</feature>
<dbReference type="EnsemblMetazoa" id="XM_038211447.1">
    <property type="protein sequence ID" value="XP_038067375.1"/>
    <property type="gene ID" value="LOC119737251"/>
</dbReference>
<name>A0A914ATJ9_PATMI</name>